<evidence type="ECO:0000313" key="2">
    <source>
        <dbReference type="Proteomes" id="UP000198211"/>
    </source>
</evidence>
<dbReference type="EMBL" id="NBNE01009017">
    <property type="protein sequence ID" value="OWY98842.1"/>
    <property type="molecule type" value="Genomic_DNA"/>
</dbReference>
<organism evidence="1 2">
    <name type="scientific">Phytophthora megakarya</name>
    <dbReference type="NCBI Taxonomy" id="4795"/>
    <lineage>
        <taxon>Eukaryota</taxon>
        <taxon>Sar</taxon>
        <taxon>Stramenopiles</taxon>
        <taxon>Oomycota</taxon>
        <taxon>Peronosporomycetes</taxon>
        <taxon>Peronosporales</taxon>
        <taxon>Peronosporaceae</taxon>
        <taxon>Phytophthora</taxon>
    </lineage>
</organism>
<accession>A0A225V0N8</accession>
<dbReference type="OrthoDB" id="125347at2759"/>
<keyword evidence="2" id="KW-1185">Reference proteome</keyword>
<name>A0A225V0N8_9STRA</name>
<dbReference type="AlphaFoldDB" id="A0A225V0N8"/>
<gene>
    <name evidence="1" type="ORF">PHMEG_00030282</name>
</gene>
<sequence>MAELKVEMVYNADQTAAFYGFLPKKISAAEKRRHWTPEVEDYAKIINLVLENVLANRASICQPADIAWMKPLKDIECKENGYIR</sequence>
<comment type="caution">
    <text evidence="1">The sequence shown here is derived from an EMBL/GenBank/DDBJ whole genome shotgun (WGS) entry which is preliminary data.</text>
</comment>
<evidence type="ECO:0000313" key="1">
    <source>
        <dbReference type="EMBL" id="OWY98842.1"/>
    </source>
</evidence>
<reference evidence="2" key="1">
    <citation type="submission" date="2017-03" db="EMBL/GenBank/DDBJ databases">
        <title>Phytopthora megakarya and P. palmivora, two closely related causual agents of cacao black pod achieved similar genome size and gene model numbers by different mechanisms.</title>
        <authorList>
            <person name="Ali S."/>
            <person name="Shao J."/>
            <person name="Larry D.J."/>
            <person name="Kronmiller B."/>
            <person name="Shen D."/>
            <person name="Strem M.D."/>
            <person name="Melnick R.L."/>
            <person name="Guiltinan M.J."/>
            <person name="Tyler B.M."/>
            <person name="Meinhardt L.W."/>
            <person name="Bailey B.A."/>
        </authorList>
    </citation>
    <scope>NUCLEOTIDE SEQUENCE [LARGE SCALE GENOMIC DNA]</scope>
    <source>
        <strain evidence="2">zdho120</strain>
    </source>
</reference>
<dbReference type="Proteomes" id="UP000198211">
    <property type="component" value="Unassembled WGS sequence"/>
</dbReference>
<protein>
    <submittedName>
        <fullName evidence="1">Uncharacterized protein</fullName>
    </submittedName>
</protein>
<proteinExistence type="predicted"/>